<sequence length="373" mass="43058">MASLRDYSLRHMNATFAPSSAPRLFNGDRSTELGYEVYGQYYEYQWRLFSGHNTTTCRPTQNPENTFRLVHHLHNGKAREELKELLKSTISSATDEECERSMDLAARLLTMLWIGVPKDQVMARRCLRWEQGTIRDFVSDFFKEAPKLSYERVRLPKSFNAWSISKIAGINISFTDNLADHLLLTDDDSTLLIFHHVSFLECHLQPNSTIVTPLYPAGLIHETLSTIALLFPQSEFALATRRSRSRQKSWWLRNVRLAHEQSGQHPTALDPRLALCGTLQAHDRQIERFHFWRDRLVILKQTYDDATPSSLKQWWHDRRNGVQWYTFWVAVLVLLTTTVLSLLQTVAAFLQVYQAYVTTAEVRGAVCPQGKSA</sequence>
<keyword evidence="1" id="KW-1133">Transmembrane helix</keyword>
<keyword evidence="3" id="KW-1185">Reference proteome</keyword>
<gene>
    <name evidence="2" type="ORF">QBC41DRAFT_343220</name>
</gene>
<keyword evidence="1" id="KW-0472">Membrane</keyword>
<evidence type="ECO:0000313" key="3">
    <source>
        <dbReference type="Proteomes" id="UP001174997"/>
    </source>
</evidence>
<keyword evidence="1" id="KW-0812">Transmembrane</keyword>
<dbReference type="Proteomes" id="UP001174997">
    <property type="component" value="Unassembled WGS sequence"/>
</dbReference>
<proteinExistence type="predicted"/>
<evidence type="ECO:0000256" key="1">
    <source>
        <dbReference type="SAM" id="Phobius"/>
    </source>
</evidence>
<protein>
    <submittedName>
        <fullName evidence="2">Uncharacterized protein</fullName>
    </submittedName>
</protein>
<dbReference type="EMBL" id="JAULSY010000008">
    <property type="protein sequence ID" value="KAK0673143.1"/>
    <property type="molecule type" value="Genomic_DNA"/>
</dbReference>
<name>A0AA39ZL96_9PEZI</name>
<dbReference type="AlphaFoldDB" id="A0AA39ZL96"/>
<reference evidence="2" key="1">
    <citation type="submission" date="2023-06" db="EMBL/GenBank/DDBJ databases">
        <title>Genome-scale phylogeny and comparative genomics of the fungal order Sordariales.</title>
        <authorList>
            <consortium name="Lawrence Berkeley National Laboratory"/>
            <person name="Hensen N."/>
            <person name="Bonometti L."/>
            <person name="Westerberg I."/>
            <person name="Brannstrom I.O."/>
            <person name="Guillou S."/>
            <person name="Cros-Aarteil S."/>
            <person name="Calhoun S."/>
            <person name="Haridas S."/>
            <person name="Kuo A."/>
            <person name="Mondo S."/>
            <person name="Pangilinan J."/>
            <person name="Riley R."/>
            <person name="Labutti K."/>
            <person name="Andreopoulos B."/>
            <person name="Lipzen A."/>
            <person name="Chen C."/>
            <person name="Yanf M."/>
            <person name="Daum C."/>
            <person name="Ng V."/>
            <person name="Clum A."/>
            <person name="Steindorff A."/>
            <person name="Ohm R."/>
            <person name="Martin F."/>
            <person name="Silar P."/>
            <person name="Natvig D."/>
            <person name="Lalanne C."/>
            <person name="Gautier V."/>
            <person name="Ament-Velasquez S.L."/>
            <person name="Kruys A."/>
            <person name="Hutchinson M.I."/>
            <person name="Powell A.J."/>
            <person name="Barry K."/>
            <person name="Miller A.N."/>
            <person name="Grigoriev I.V."/>
            <person name="Debuchy R."/>
            <person name="Gladieux P."/>
            <person name="Thoren M.H."/>
            <person name="Johannesson H."/>
        </authorList>
    </citation>
    <scope>NUCLEOTIDE SEQUENCE</scope>
    <source>
        <strain evidence="2">CBS 307.81</strain>
    </source>
</reference>
<evidence type="ECO:0000313" key="2">
    <source>
        <dbReference type="EMBL" id="KAK0673143.1"/>
    </source>
</evidence>
<comment type="caution">
    <text evidence="2">The sequence shown here is derived from an EMBL/GenBank/DDBJ whole genome shotgun (WGS) entry which is preliminary data.</text>
</comment>
<accession>A0AA39ZL96</accession>
<feature type="transmembrane region" description="Helical" evidence="1">
    <location>
        <begin position="322"/>
        <end position="343"/>
    </location>
</feature>
<organism evidence="2 3">
    <name type="scientific">Cercophora samala</name>
    <dbReference type="NCBI Taxonomy" id="330535"/>
    <lineage>
        <taxon>Eukaryota</taxon>
        <taxon>Fungi</taxon>
        <taxon>Dikarya</taxon>
        <taxon>Ascomycota</taxon>
        <taxon>Pezizomycotina</taxon>
        <taxon>Sordariomycetes</taxon>
        <taxon>Sordariomycetidae</taxon>
        <taxon>Sordariales</taxon>
        <taxon>Lasiosphaeriaceae</taxon>
        <taxon>Cercophora</taxon>
    </lineage>
</organism>